<protein>
    <submittedName>
        <fullName evidence="2">Uncharacterized protein</fullName>
    </submittedName>
</protein>
<evidence type="ECO:0000256" key="1">
    <source>
        <dbReference type="SAM" id="Phobius"/>
    </source>
</evidence>
<accession>A0A6G0YF34</accession>
<organism evidence="2 3">
    <name type="scientific">Aphis craccivora</name>
    <name type="common">Cowpea aphid</name>
    <dbReference type="NCBI Taxonomy" id="307492"/>
    <lineage>
        <taxon>Eukaryota</taxon>
        <taxon>Metazoa</taxon>
        <taxon>Ecdysozoa</taxon>
        <taxon>Arthropoda</taxon>
        <taxon>Hexapoda</taxon>
        <taxon>Insecta</taxon>
        <taxon>Pterygota</taxon>
        <taxon>Neoptera</taxon>
        <taxon>Paraneoptera</taxon>
        <taxon>Hemiptera</taxon>
        <taxon>Sternorrhyncha</taxon>
        <taxon>Aphidomorpha</taxon>
        <taxon>Aphidoidea</taxon>
        <taxon>Aphididae</taxon>
        <taxon>Aphidini</taxon>
        <taxon>Aphis</taxon>
        <taxon>Aphis</taxon>
    </lineage>
</organism>
<proteinExistence type="predicted"/>
<reference evidence="2 3" key="1">
    <citation type="submission" date="2019-08" db="EMBL/GenBank/DDBJ databases">
        <title>Whole genome of Aphis craccivora.</title>
        <authorList>
            <person name="Voronova N.V."/>
            <person name="Shulinski R.S."/>
            <person name="Bandarenka Y.V."/>
            <person name="Zhorov D.G."/>
            <person name="Warner D."/>
        </authorList>
    </citation>
    <scope>NUCLEOTIDE SEQUENCE [LARGE SCALE GENOMIC DNA]</scope>
    <source>
        <strain evidence="2">180601</strain>
        <tissue evidence="2">Whole Body</tissue>
    </source>
</reference>
<keyword evidence="1" id="KW-1133">Transmembrane helix</keyword>
<dbReference type="Proteomes" id="UP000478052">
    <property type="component" value="Unassembled WGS sequence"/>
</dbReference>
<feature type="transmembrane region" description="Helical" evidence="1">
    <location>
        <begin position="12"/>
        <end position="31"/>
    </location>
</feature>
<comment type="caution">
    <text evidence="2">The sequence shown here is derived from an EMBL/GenBank/DDBJ whole genome shotgun (WGS) entry which is preliminary data.</text>
</comment>
<evidence type="ECO:0000313" key="3">
    <source>
        <dbReference type="Proteomes" id="UP000478052"/>
    </source>
</evidence>
<keyword evidence="1" id="KW-0472">Membrane</keyword>
<keyword evidence="1" id="KW-0812">Transmembrane</keyword>
<name>A0A6G0YF34_APHCR</name>
<feature type="non-terminal residue" evidence="2">
    <location>
        <position position="1"/>
    </location>
</feature>
<dbReference type="EMBL" id="VUJU01004315">
    <property type="protein sequence ID" value="KAF0754784.1"/>
    <property type="molecule type" value="Genomic_DNA"/>
</dbReference>
<gene>
    <name evidence="2" type="ORF">FWK35_00023659</name>
</gene>
<evidence type="ECO:0000313" key="2">
    <source>
        <dbReference type="EMBL" id="KAF0754784.1"/>
    </source>
</evidence>
<keyword evidence="3" id="KW-1185">Reference proteome</keyword>
<dbReference type="AlphaFoldDB" id="A0A6G0YF34"/>
<sequence>GIVVPISQLRLLAALFFHLFHATYVLIPVSFHPVHFQLNHLEKHYCCVHVHSSVLVLTEVVVYAQSAHGDHLLVEEKTKLFEAGQLFQRELVFYDILLLIEPH</sequence>